<organism evidence="3 4">
    <name type="scientific">Sulfuriroseicoccus oceanibius</name>
    <dbReference type="NCBI Taxonomy" id="2707525"/>
    <lineage>
        <taxon>Bacteria</taxon>
        <taxon>Pseudomonadati</taxon>
        <taxon>Verrucomicrobiota</taxon>
        <taxon>Verrucomicrobiia</taxon>
        <taxon>Verrucomicrobiales</taxon>
        <taxon>Verrucomicrobiaceae</taxon>
        <taxon>Sulfuriroseicoccus</taxon>
    </lineage>
</organism>
<dbReference type="InterPro" id="IPR038375">
    <property type="entry name" value="NDUFAF7_sf"/>
</dbReference>
<reference evidence="3 4" key="1">
    <citation type="submission" date="2020-12" db="EMBL/GenBank/DDBJ databases">
        <title>Sulforoseuscoccus oceanibium gen. nov., sp. nov., a representative of the phylum Verrucomicrobia with special cytoplasmic membrane, and proposal of Sulforoseuscoccusaceae fam. nov.</title>
        <authorList>
            <person name="Xi F."/>
        </authorList>
    </citation>
    <scope>NUCLEOTIDE SEQUENCE [LARGE SCALE GENOMIC DNA]</scope>
    <source>
        <strain evidence="3 4">T37</strain>
    </source>
</reference>
<keyword evidence="1 3" id="KW-0489">Methyltransferase</keyword>
<evidence type="ECO:0000256" key="2">
    <source>
        <dbReference type="ARBA" id="ARBA00022679"/>
    </source>
</evidence>
<dbReference type="GO" id="GO:0035243">
    <property type="term" value="F:protein-arginine omega-N symmetric methyltransferase activity"/>
    <property type="evidence" value="ECO:0007669"/>
    <property type="project" value="TreeGrafter"/>
</dbReference>
<dbReference type="Proteomes" id="UP000475117">
    <property type="component" value="Chromosome"/>
</dbReference>
<dbReference type="RefSeq" id="WP_164364903.1">
    <property type="nucleotide sequence ID" value="NZ_CP066776.1"/>
</dbReference>
<dbReference type="InterPro" id="IPR029063">
    <property type="entry name" value="SAM-dependent_MTases_sf"/>
</dbReference>
<dbReference type="EMBL" id="CP066776">
    <property type="protein sequence ID" value="QQL45049.1"/>
    <property type="molecule type" value="Genomic_DNA"/>
</dbReference>
<name>A0A6B3LF19_9BACT</name>
<dbReference type="Pfam" id="PF02636">
    <property type="entry name" value="Methyltransf_28"/>
    <property type="match status" value="1"/>
</dbReference>
<dbReference type="AlphaFoldDB" id="A0A6B3LF19"/>
<dbReference type="KEGG" id="soa:G3M56_000225"/>
<dbReference type="PANTHER" id="PTHR12049">
    <property type="entry name" value="PROTEIN ARGININE METHYLTRANSFERASE NDUFAF7, MITOCHONDRIAL"/>
    <property type="match status" value="1"/>
</dbReference>
<dbReference type="Gene3D" id="3.40.50.12710">
    <property type="match status" value="1"/>
</dbReference>
<dbReference type="InterPro" id="IPR003788">
    <property type="entry name" value="NDUFAF7"/>
</dbReference>
<proteinExistence type="predicted"/>
<evidence type="ECO:0000313" key="3">
    <source>
        <dbReference type="EMBL" id="QQL45049.1"/>
    </source>
</evidence>
<sequence length="363" mass="40685">MSSQSPQSGASPQTTRRVLDDMFEENQNTVPLEDFVHTALHDEEIGYYASAIATVGRSGDFSTFATANNDLARGMAEAIRRSGLRDIIEVGAGSGQLAREVIKALGLSSRITKRLRYHIVDTSAPLVEHQKKALRSVFPTKVQWHDSVADALECIGRPAFIFGNELIDAFAPVVLMWRETQQNWAEICLHRNDVNGIAEIARTTKDLENLLGVPASQFTATQTAAWPGGKPPYRQRIELHATFRDWWEEWSTALPEGSEVCWIDYGDTFPELYHREPNGTLRAYFRHERLTGSAVFTRMGKQDITSDVNFSDIRQWGESFGLTTIHDCRQSEWLAAQGIQLTTTDGAPAEEAHDAFRVVAFRK</sequence>
<dbReference type="PANTHER" id="PTHR12049:SF7">
    <property type="entry name" value="PROTEIN ARGININE METHYLTRANSFERASE NDUFAF7, MITOCHONDRIAL"/>
    <property type="match status" value="1"/>
</dbReference>
<keyword evidence="4" id="KW-1185">Reference proteome</keyword>
<accession>A0A6B3LF19</accession>
<evidence type="ECO:0000256" key="1">
    <source>
        <dbReference type="ARBA" id="ARBA00022603"/>
    </source>
</evidence>
<protein>
    <submittedName>
        <fullName evidence="3">SAM-dependent methyltransferase</fullName>
    </submittedName>
</protein>
<keyword evidence="2 3" id="KW-0808">Transferase</keyword>
<evidence type="ECO:0000313" key="4">
    <source>
        <dbReference type="Proteomes" id="UP000475117"/>
    </source>
</evidence>
<gene>
    <name evidence="3" type="ORF">G3M56_000225</name>
</gene>
<dbReference type="SUPFAM" id="SSF53335">
    <property type="entry name" value="S-adenosyl-L-methionine-dependent methyltransferases"/>
    <property type="match status" value="1"/>
</dbReference>
<dbReference type="GO" id="GO:0032259">
    <property type="term" value="P:methylation"/>
    <property type="evidence" value="ECO:0007669"/>
    <property type="project" value="UniProtKB-KW"/>
</dbReference>